<organism evidence="1 2">
    <name type="scientific">Fodinicola feengrottensis</name>
    <dbReference type="NCBI Taxonomy" id="435914"/>
    <lineage>
        <taxon>Bacteria</taxon>
        <taxon>Bacillati</taxon>
        <taxon>Actinomycetota</taxon>
        <taxon>Actinomycetes</taxon>
        <taxon>Mycobacteriales</taxon>
        <taxon>Fodinicola</taxon>
    </lineage>
</organism>
<evidence type="ECO:0000313" key="2">
    <source>
        <dbReference type="Proteomes" id="UP001500618"/>
    </source>
</evidence>
<keyword evidence="2" id="KW-1185">Reference proteome</keyword>
<dbReference type="RefSeq" id="WP_279581073.1">
    <property type="nucleotide sequence ID" value="NZ_WOTO01000023.1"/>
</dbReference>
<comment type="caution">
    <text evidence="1">The sequence shown here is derived from an EMBL/GenBank/DDBJ whole genome shotgun (WGS) entry which is preliminary data.</text>
</comment>
<sequence length="92" mass="9789">MNAKRWCGVSYGTQASWQASPVNAGSIPAAFIASASALRFDLEWDGFRVLARKTGRGVVEPVSRRQKFADLVISGGCGRDCRARAGADRDGG</sequence>
<accession>A0ABP4VB72</accession>
<evidence type="ECO:0000313" key="1">
    <source>
        <dbReference type="EMBL" id="GAA1721279.1"/>
    </source>
</evidence>
<protein>
    <submittedName>
        <fullName evidence="1">Uncharacterized protein</fullName>
    </submittedName>
</protein>
<reference evidence="2" key="1">
    <citation type="journal article" date="2019" name="Int. J. Syst. Evol. Microbiol.">
        <title>The Global Catalogue of Microorganisms (GCM) 10K type strain sequencing project: providing services to taxonomists for standard genome sequencing and annotation.</title>
        <authorList>
            <consortium name="The Broad Institute Genomics Platform"/>
            <consortium name="The Broad Institute Genome Sequencing Center for Infectious Disease"/>
            <person name="Wu L."/>
            <person name="Ma J."/>
        </authorList>
    </citation>
    <scope>NUCLEOTIDE SEQUENCE [LARGE SCALE GENOMIC DNA]</scope>
    <source>
        <strain evidence="2">JCM 14718</strain>
    </source>
</reference>
<name>A0ABP4VB72_9ACTN</name>
<dbReference type="Proteomes" id="UP001500618">
    <property type="component" value="Unassembled WGS sequence"/>
</dbReference>
<dbReference type="EMBL" id="BAAANY010000047">
    <property type="protein sequence ID" value="GAA1721279.1"/>
    <property type="molecule type" value="Genomic_DNA"/>
</dbReference>
<gene>
    <name evidence="1" type="ORF">GCM10009765_81820</name>
</gene>
<proteinExistence type="predicted"/>